<evidence type="ECO:0000259" key="10">
    <source>
        <dbReference type="PROSITE" id="PS51192"/>
    </source>
</evidence>
<feature type="domain" description="Helicase ATP-binding" evidence="10">
    <location>
        <begin position="216"/>
        <end position="346"/>
    </location>
</feature>
<dbReference type="GO" id="GO:0003677">
    <property type="term" value="F:DNA binding"/>
    <property type="evidence" value="ECO:0007669"/>
    <property type="project" value="InterPro"/>
</dbReference>
<evidence type="ECO:0000256" key="7">
    <source>
        <dbReference type="ARBA" id="ARBA00034808"/>
    </source>
</evidence>
<accession>A0A497JFI1</accession>
<protein>
    <recommendedName>
        <fullName evidence="7">DNA 3'-5' helicase</fullName>
        <ecNumber evidence="7">5.6.2.4</ecNumber>
    </recommendedName>
</protein>
<evidence type="ECO:0000256" key="5">
    <source>
        <dbReference type="ARBA" id="ARBA00023235"/>
    </source>
</evidence>
<keyword evidence="2" id="KW-0378">Hydrolase</keyword>
<dbReference type="InterPro" id="IPR027417">
    <property type="entry name" value="P-loop_NTPase"/>
</dbReference>
<proteinExistence type="predicted"/>
<keyword evidence="1" id="KW-0547">Nucleotide-binding</keyword>
<evidence type="ECO:0000256" key="3">
    <source>
        <dbReference type="ARBA" id="ARBA00022806"/>
    </source>
</evidence>
<dbReference type="SMART" id="SM00487">
    <property type="entry name" value="DEXDc"/>
    <property type="match status" value="1"/>
</dbReference>
<feature type="coiled-coil region" evidence="9">
    <location>
        <begin position="8"/>
        <end position="39"/>
    </location>
</feature>
<reference evidence="11 12" key="1">
    <citation type="submission" date="2018-06" db="EMBL/GenBank/DDBJ databases">
        <title>Extensive metabolic versatility and redundancy in microbially diverse, dynamic hydrothermal sediments.</title>
        <authorList>
            <person name="Dombrowski N."/>
            <person name="Teske A."/>
            <person name="Baker B.J."/>
        </authorList>
    </citation>
    <scope>NUCLEOTIDE SEQUENCE [LARGE SCALE GENOMIC DNA]</scope>
    <source>
        <strain evidence="11">B9_G13</strain>
    </source>
</reference>
<keyword evidence="3" id="KW-0347">Helicase</keyword>
<comment type="caution">
    <text evidence="11">The sequence shown here is derived from an EMBL/GenBank/DDBJ whole genome shotgun (WGS) entry which is preliminary data.</text>
</comment>
<evidence type="ECO:0000256" key="9">
    <source>
        <dbReference type="SAM" id="Coils"/>
    </source>
</evidence>
<dbReference type="Gene3D" id="3.40.50.300">
    <property type="entry name" value="P-loop containing nucleotide triphosphate hydrolases"/>
    <property type="match status" value="2"/>
</dbReference>
<dbReference type="InterPro" id="IPR014001">
    <property type="entry name" value="Helicase_ATP-bd"/>
</dbReference>
<dbReference type="GO" id="GO:0005524">
    <property type="term" value="F:ATP binding"/>
    <property type="evidence" value="ECO:0007669"/>
    <property type="project" value="UniProtKB-KW"/>
</dbReference>
<dbReference type="GO" id="GO:0097550">
    <property type="term" value="C:transcription preinitiation complex"/>
    <property type="evidence" value="ECO:0007669"/>
    <property type="project" value="TreeGrafter"/>
</dbReference>
<dbReference type="InterPro" id="IPR050615">
    <property type="entry name" value="ATP-dep_DNA_Helicase"/>
</dbReference>
<dbReference type="Pfam" id="PF16203">
    <property type="entry name" value="ERCC3_RAD25_C"/>
    <property type="match status" value="1"/>
</dbReference>
<dbReference type="PROSITE" id="PS51192">
    <property type="entry name" value="HELICASE_ATP_BIND_1"/>
    <property type="match status" value="1"/>
</dbReference>
<evidence type="ECO:0000256" key="2">
    <source>
        <dbReference type="ARBA" id="ARBA00022801"/>
    </source>
</evidence>
<dbReference type="PANTHER" id="PTHR11274">
    <property type="entry name" value="RAD25/XP-B DNA REPAIR HELICASE"/>
    <property type="match status" value="1"/>
</dbReference>
<evidence type="ECO:0000256" key="6">
    <source>
        <dbReference type="ARBA" id="ARBA00034617"/>
    </source>
</evidence>
<dbReference type="AlphaFoldDB" id="A0A497JFI1"/>
<comment type="catalytic activity">
    <reaction evidence="6">
        <text>Couples ATP hydrolysis with the unwinding of duplex DNA by translocating in the 3'-5' direction.</text>
        <dbReference type="EC" id="5.6.2.4"/>
    </reaction>
</comment>
<name>A0A497JFI1_9ARCH</name>
<evidence type="ECO:0000313" key="12">
    <source>
        <dbReference type="Proteomes" id="UP000277633"/>
    </source>
</evidence>
<dbReference type="InterPro" id="IPR032438">
    <property type="entry name" value="ERCC3_RAD25_C"/>
</dbReference>
<dbReference type="InterPro" id="IPR006935">
    <property type="entry name" value="Helicase/UvrB_N"/>
</dbReference>
<dbReference type="SUPFAM" id="SSF52540">
    <property type="entry name" value="P-loop containing nucleoside triphosphate hydrolases"/>
    <property type="match status" value="1"/>
</dbReference>
<keyword evidence="9" id="KW-0175">Coiled coil</keyword>
<dbReference type="GO" id="GO:0043138">
    <property type="term" value="F:3'-5' DNA helicase activity"/>
    <property type="evidence" value="ECO:0007669"/>
    <property type="project" value="UniProtKB-EC"/>
</dbReference>
<dbReference type="Proteomes" id="UP000277633">
    <property type="component" value="Unassembled WGS sequence"/>
</dbReference>
<evidence type="ECO:0000256" key="8">
    <source>
        <dbReference type="ARBA" id="ARBA00048988"/>
    </source>
</evidence>
<dbReference type="EC" id="5.6.2.4" evidence="7"/>
<dbReference type="Pfam" id="PF04851">
    <property type="entry name" value="ResIII"/>
    <property type="match status" value="1"/>
</dbReference>
<evidence type="ECO:0000313" key="11">
    <source>
        <dbReference type="EMBL" id="RLG69463.1"/>
    </source>
</evidence>
<keyword evidence="5" id="KW-0413">Isomerase</keyword>
<dbReference type="GO" id="GO:0006367">
    <property type="term" value="P:transcription initiation at RNA polymerase II promoter"/>
    <property type="evidence" value="ECO:0007669"/>
    <property type="project" value="TreeGrafter"/>
</dbReference>
<gene>
    <name evidence="11" type="ORF">DRO07_02325</name>
</gene>
<keyword evidence="4" id="KW-0067">ATP-binding</keyword>
<dbReference type="GO" id="GO:0016787">
    <property type="term" value="F:hydrolase activity"/>
    <property type="evidence" value="ECO:0007669"/>
    <property type="project" value="UniProtKB-KW"/>
</dbReference>
<sequence>MFDSEANIEEIKKSFQEALARLDKYIEKLQLEKERIAREFSRKLEHLRFFIVDREALKNFLDEPYVLIPKRKDEWYVIVPKFIPIHLGWLEHETRSFRVYVINKYFQWIYELPDSIKKRIRLPEPLPFKVIDGYLHTGRKLQEVGWQKYKKFLYRKEGSDRIRIKKGYEFQLIAQLIEDGCLPFIPQPVDETDLREWAVPDELKELYSRSYIQNAWKEFLCKGAIGVYWAFGAGKSMFGLYALARIKGRKLVVVPTLTLKEQWTERIRKFIPQSRDEIDIVTYRAYNKVKDKEYTLTIYDECHRLPANTYIRLSTIKTKYRLGLSGSPFREDKRESYIFALTGFPVGLNWDELIRLKVVTVPTFKLYLVKTYHNKLRKLDELLKIPVKTIVFCDSIKLGKQIASRYGIPFVYGETKDRLQIIRESDVCVVSRVGDEGISVGDIERVIEVAFLAGSRRQEAQRFGRLMHTQEEEPEHIIIMTEKEFELYQKRLYAITEKGFRIEIIR</sequence>
<evidence type="ECO:0000256" key="4">
    <source>
        <dbReference type="ARBA" id="ARBA00022840"/>
    </source>
</evidence>
<organism evidence="11 12">
    <name type="scientific">Candidatus Iainarchaeum sp</name>
    <dbReference type="NCBI Taxonomy" id="3101447"/>
    <lineage>
        <taxon>Archaea</taxon>
        <taxon>Candidatus Iainarchaeota</taxon>
        <taxon>Candidatus Iainarchaeia</taxon>
        <taxon>Candidatus Iainarchaeales</taxon>
        <taxon>Candidatus Iainarchaeaceae</taxon>
        <taxon>Candidatus Iainarchaeum</taxon>
    </lineage>
</organism>
<dbReference type="EMBL" id="QMWO01000078">
    <property type="protein sequence ID" value="RLG69463.1"/>
    <property type="molecule type" value="Genomic_DNA"/>
</dbReference>
<dbReference type="PANTHER" id="PTHR11274:SF0">
    <property type="entry name" value="GENERAL TRANSCRIPTION AND DNA REPAIR FACTOR IIH HELICASE SUBUNIT XPB"/>
    <property type="match status" value="1"/>
</dbReference>
<evidence type="ECO:0000256" key="1">
    <source>
        <dbReference type="ARBA" id="ARBA00022741"/>
    </source>
</evidence>
<comment type="catalytic activity">
    <reaction evidence="8">
        <text>ATP + H2O = ADP + phosphate + H(+)</text>
        <dbReference type="Rhea" id="RHEA:13065"/>
        <dbReference type="ChEBI" id="CHEBI:15377"/>
        <dbReference type="ChEBI" id="CHEBI:15378"/>
        <dbReference type="ChEBI" id="CHEBI:30616"/>
        <dbReference type="ChEBI" id="CHEBI:43474"/>
        <dbReference type="ChEBI" id="CHEBI:456216"/>
        <dbReference type="EC" id="5.6.2.4"/>
    </reaction>
</comment>